<sequence length="359" mass="39745">MHMTVKARVLLLAVMSLIVSSLPHHAAEWEDKPKYHYLPDAKPTLLPGYKGKALLQLRKSLLPERSIIEIEPALENRITAGRGTLLKIAVNAFADERGRPVAARVRLTITEVIDPLDFVGAGVDLTYTNDQGNLEFFKSAGMFKVDAETVAGQRVQMAAGKKIEVQFPNIERGDDFWVYRHNKDKQWKLHGHNQSFQGEGPFRVGTRVYQIDALNTWFNFDKPVPEATCAKGSVKRKDGNQVAAFAIYSVGVSYKGAFARHVNKSSSFKVNVHKSAQARFLVLDNTGAVGITPVIRTSDKTGFDQAEEGAKNFCQNIGEIEIAPVPADILSDKTKLSNYLGLPVSEFSVDYQTPASDKR</sequence>
<dbReference type="Proteomes" id="UP000006048">
    <property type="component" value="Chromosome"/>
</dbReference>
<evidence type="ECO:0000256" key="1">
    <source>
        <dbReference type="SAM" id="SignalP"/>
    </source>
</evidence>
<evidence type="ECO:0000313" key="3">
    <source>
        <dbReference type="Proteomes" id="UP000006048"/>
    </source>
</evidence>
<keyword evidence="1" id="KW-0732">Signal</keyword>
<dbReference type="RefSeq" id="WP_014803586.1">
    <property type="nucleotide sequence ID" value="NC_018020.1"/>
</dbReference>
<dbReference type="HOGENOM" id="CLU_771471_0_0_12"/>
<gene>
    <name evidence="2" type="ordered locus">Turpa_2438</name>
</gene>
<dbReference type="KEGG" id="tpx:Turpa_2438"/>
<proteinExistence type="predicted"/>
<accession>I4B723</accession>
<organism evidence="2 3">
    <name type="scientific">Turneriella parva (strain ATCC BAA-1111 / DSM 21527 / NCTC 11395 / H)</name>
    <name type="common">Leptospira parva</name>
    <dbReference type="NCBI Taxonomy" id="869212"/>
    <lineage>
        <taxon>Bacteria</taxon>
        <taxon>Pseudomonadati</taxon>
        <taxon>Spirochaetota</taxon>
        <taxon>Spirochaetia</taxon>
        <taxon>Leptospirales</taxon>
        <taxon>Leptospiraceae</taxon>
        <taxon>Turneriella</taxon>
    </lineage>
</organism>
<name>I4B723_TURPD</name>
<feature type="signal peptide" evidence="1">
    <location>
        <begin position="1"/>
        <end position="26"/>
    </location>
</feature>
<reference evidence="2 3" key="1">
    <citation type="submission" date="2012-06" db="EMBL/GenBank/DDBJ databases">
        <title>The complete chromosome of genome of Turneriella parva DSM 21527.</title>
        <authorList>
            <consortium name="US DOE Joint Genome Institute (JGI-PGF)"/>
            <person name="Lucas S."/>
            <person name="Han J."/>
            <person name="Lapidus A."/>
            <person name="Bruce D."/>
            <person name="Goodwin L."/>
            <person name="Pitluck S."/>
            <person name="Peters L."/>
            <person name="Kyrpides N."/>
            <person name="Mavromatis K."/>
            <person name="Ivanova N."/>
            <person name="Mikhailova N."/>
            <person name="Chertkov O."/>
            <person name="Detter J.C."/>
            <person name="Tapia R."/>
            <person name="Han C."/>
            <person name="Land M."/>
            <person name="Hauser L."/>
            <person name="Markowitz V."/>
            <person name="Cheng J.-F."/>
            <person name="Hugenholtz P."/>
            <person name="Woyke T."/>
            <person name="Wu D."/>
            <person name="Gronow S."/>
            <person name="Wellnitz S."/>
            <person name="Brambilla E."/>
            <person name="Klenk H.-P."/>
            <person name="Eisen J.A."/>
        </authorList>
    </citation>
    <scope>NUCLEOTIDE SEQUENCE [LARGE SCALE GENOMIC DNA]</scope>
    <source>
        <strain evidence="3">ATCC BAA-1111 / DSM 21527 / NCTC 11395 / H</strain>
    </source>
</reference>
<dbReference type="OrthoDB" id="338906at2"/>
<dbReference type="EMBL" id="CP002959">
    <property type="protein sequence ID" value="AFM13080.1"/>
    <property type="molecule type" value="Genomic_DNA"/>
</dbReference>
<dbReference type="STRING" id="869212.Turpa_2438"/>
<protein>
    <submittedName>
        <fullName evidence="2">Uncharacterized protein</fullName>
    </submittedName>
</protein>
<evidence type="ECO:0000313" key="2">
    <source>
        <dbReference type="EMBL" id="AFM13080.1"/>
    </source>
</evidence>
<feature type="chain" id="PRO_5003686382" evidence="1">
    <location>
        <begin position="27"/>
        <end position="359"/>
    </location>
</feature>
<dbReference type="AlphaFoldDB" id="I4B723"/>
<keyword evidence="3" id="KW-1185">Reference proteome</keyword>